<sequence>MPTYRIIPIDKENTSFFTIKYKNKGPHVKRCCSVYHQGSLYPLVTLSSLPGPDSLAKVGSRL</sequence>
<reference evidence="1" key="1">
    <citation type="journal article" date="2019" name="bioRxiv">
        <title>The Genome of the Zebra Mussel, Dreissena polymorpha: A Resource for Invasive Species Research.</title>
        <authorList>
            <person name="McCartney M.A."/>
            <person name="Auch B."/>
            <person name="Kono T."/>
            <person name="Mallez S."/>
            <person name="Zhang Y."/>
            <person name="Obille A."/>
            <person name="Becker A."/>
            <person name="Abrahante J.E."/>
            <person name="Garbe J."/>
            <person name="Badalamenti J.P."/>
            <person name="Herman A."/>
            <person name="Mangelson H."/>
            <person name="Liachko I."/>
            <person name="Sullivan S."/>
            <person name="Sone E.D."/>
            <person name="Koren S."/>
            <person name="Silverstein K.A.T."/>
            <person name="Beckman K.B."/>
            <person name="Gohl D.M."/>
        </authorList>
    </citation>
    <scope>NUCLEOTIDE SEQUENCE</scope>
    <source>
        <strain evidence="1">Duluth1</strain>
        <tissue evidence="1">Whole animal</tissue>
    </source>
</reference>
<evidence type="ECO:0000313" key="2">
    <source>
        <dbReference type="Proteomes" id="UP000828390"/>
    </source>
</evidence>
<evidence type="ECO:0000313" key="1">
    <source>
        <dbReference type="EMBL" id="KAH3887666.1"/>
    </source>
</evidence>
<dbReference type="AlphaFoldDB" id="A0A9D4N4H0"/>
<protein>
    <submittedName>
        <fullName evidence="1">Uncharacterized protein</fullName>
    </submittedName>
</protein>
<proteinExistence type="predicted"/>
<reference evidence="1" key="2">
    <citation type="submission" date="2020-11" db="EMBL/GenBank/DDBJ databases">
        <authorList>
            <person name="McCartney M.A."/>
            <person name="Auch B."/>
            <person name="Kono T."/>
            <person name="Mallez S."/>
            <person name="Becker A."/>
            <person name="Gohl D.M."/>
            <person name="Silverstein K.A.T."/>
            <person name="Koren S."/>
            <person name="Bechman K.B."/>
            <person name="Herman A."/>
            <person name="Abrahante J.E."/>
            <person name="Garbe J."/>
        </authorList>
    </citation>
    <scope>NUCLEOTIDE SEQUENCE</scope>
    <source>
        <strain evidence="1">Duluth1</strain>
        <tissue evidence="1">Whole animal</tissue>
    </source>
</reference>
<dbReference type="Proteomes" id="UP000828390">
    <property type="component" value="Unassembled WGS sequence"/>
</dbReference>
<organism evidence="1 2">
    <name type="scientific">Dreissena polymorpha</name>
    <name type="common">Zebra mussel</name>
    <name type="synonym">Mytilus polymorpha</name>
    <dbReference type="NCBI Taxonomy" id="45954"/>
    <lineage>
        <taxon>Eukaryota</taxon>
        <taxon>Metazoa</taxon>
        <taxon>Spiralia</taxon>
        <taxon>Lophotrochozoa</taxon>
        <taxon>Mollusca</taxon>
        <taxon>Bivalvia</taxon>
        <taxon>Autobranchia</taxon>
        <taxon>Heteroconchia</taxon>
        <taxon>Euheterodonta</taxon>
        <taxon>Imparidentia</taxon>
        <taxon>Neoheterodontei</taxon>
        <taxon>Myida</taxon>
        <taxon>Dreissenoidea</taxon>
        <taxon>Dreissenidae</taxon>
        <taxon>Dreissena</taxon>
    </lineage>
</organism>
<gene>
    <name evidence="1" type="ORF">DPMN_011684</name>
</gene>
<dbReference type="EMBL" id="JAIWYP010000001">
    <property type="protein sequence ID" value="KAH3887666.1"/>
    <property type="molecule type" value="Genomic_DNA"/>
</dbReference>
<accession>A0A9D4N4H0</accession>
<name>A0A9D4N4H0_DREPO</name>
<comment type="caution">
    <text evidence="1">The sequence shown here is derived from an EMBL/GenBank/DDBJ whole genome shotgun (WGS) entry which is preliminary data.</text>
</comment>
<keyword evidence="2" id="KW-1185">Reference proteome</keyword>